<dbReference type="EMBL" id="JAINUF010000004">
    <property type="protein sequence ID" value="KAJ8364664.1"/>
    <property type="molecule type" value="Genomic_DNA"/>
</dbReference>
<evidence type="ECO:0000313" key="2">
    <source>
        <dbReference type="EMBL" id="KAJ8364664.1"/>
    </source>
</evidence>
<feature type="region of interest" description="Disordered" evidence="1">
    <location>
        <begin position="167"/>
        <end position="186"/>
    </location>
</feature>
<dbReference type="AlphaFoldDB" id="A0A9Q1FRJ8"/>
<evidence type="ECO:0000256" key="1">
    <source>
        <dbReference type="SAM" id="MobiDB-lite"/>
    </source>
</evidence>
<dbReference type="Proteomes" id="UP001152622">
    <property type="component" value="Chromosome 4"/>
</dbReference>
<gene>
    <name evidence="2" type="ORF">SKAU_G00134950</name>
</gene>
<evidence type="ECO:0000313" key="3">
    <source>
        <dbReference type="Proteomes" id="UP001152622"/>
    </source>
</evidence>
<reference evidence="2" key="1">
    <citation type="journal article" date="2023" name="Science">
        <title>Genome structures resolve the early diversification of teleost fishes.</title>
        <authorList>
            <person name="Parey E."/>
            <person name="Louis A."/>
            <person name="Montfort J."/>
            <person name="Bouchez O."/>
            <person name="Roques C."/>
            <person name="Iampietro C."/>
            <person name="Lluch J."/>
            <person name="Castinel A."/>
            <person name="Donnadieu C."/>
            <person name="Desvignes T."/>
            <person name="Floi Bucao C."/>
            <person name="Jouanno E."/>
            <person name="Wen M."/>
            <person name="Mejri S."/>
            <person name="Dirks R."/>
            <person name="Jansen H."/>
            <person name="Henkel C."/>
            <person name="Chen W.J."/>
            <person name="Zahm M."/>
            <person name="Cabau C."/>
            <person name="Klopp C."/>
            <person name="Thompson A.W."/>
            <person name="Robinson-Rechavi M."/>
            <person name="Braasch I."/>
            <person name="Lecointre G."/>
            <person name="Bobe J."/>
            <person name="Postlethwait J.H."/>
            <person name="Berthelot C."/>
            <person name="Roest Crollius H."/>
            <person name="Guiguen Y."/>
        </authorList>
    </citation>
    <scope>NUCLEOTIDE SEQUENCE</scope>
    <source>
        <strain evidence="2">WJC10195</strain>
    </source>
</reference>
<comment type="caution">
    <text evidence="2">The sequence shown here is derived from an EMBL/GenBank/DDBJ whole genome shotgun (WGS) entry which is preliminary data.</text>
</comment>
<sequence>MREDLRVMRQDTMREDLRVMRQDTMREDLRVMRRDTMREDLRVMRQDTMREDLRVMRRDTMREDLRVMRQDTMREDLRVMRQDTMREDLRVMRQDRGLQWGPLLRADAARCVVALQSYGVGLPRNVGHAIDNVPLHRAADVLLCHLPSGRSVISVSLITFPPGRLPAGSPRLMNGAGPQPGLPSPL</sequence>
<protein>
    <submittedName>
        <fullName evidence="2">Uncharacterized protein</fullName>
    </submittedName>
</protein>
<proteinExistence type="predicted"/>
<name>A0A9Q1FRJ8_SYNKA</name>
<organism evidence="2 3">
    <name type="scientific">Synaphobranchus kaupii</name>
    <name type="common">Kaup's arrowtooth eel</name>
    <dbReference type="NCBI Taxonomy" id="118154"/>
    <lineage>
        <taxon>Eukaryota</taxon>
        <taxon>Metazoa</taxon>
        <taxon>Chordata</taxon>
        <taxon>Craniata</taxon>
        <taxon>Vertebrata</taxon>
        <taxon>Euteleostomi</taxon>
        <taxon>Actinopterygii</taxon>
        <taxon>Neopterygii</taxon>
        <taxon>Teleostei</taxon>
        <taxon>Anguilliformes</taxon>
        <taxon>Synaphobranchidae</taxon>
        <taxon>Synaphobranchus</taxon>
    </lineage>
</organism>
<accession>A0A9Q1FRJ8</accession>
<keyword evidence="3" id="KW-1185">Reference proteome</keyword>